<gene>
    <name evidence="2" type="ordered locus">Avin_45970</name>
</gene>
<dbReference type="Proteomes" id="UP000002424">
    <property type="component" value="Chromosome"/>
</dbReference>
<dbReference type="HOGENOM" id="CLU_2912484_0_0_6"/>
<feature type="region of interest" description="Disordered" evidence="1">
    <location>
        <begin position="1"/>
        <end position="61"/>
    </location>
</feature>
<name>C1DHX4_AZOVD</name>
<dbReference type="EnsemblBacteria" id="ACO80707">
    <property type="protein sequence ID" value="ACO80707"/>
    <property type="gene ID" value="Avin_45970"/>
</dbReference>
<protein>
    <submittedName>
        <fullName evidence="2">Uncharacterized protein</fullName>
    </submittedName>
</protein>
<proteinExistence type="predicted"/>
<dbReference type="AlphaFoldDB" id="C1DHX4"/>
<organism evidence="2 3">
    <name type="scientific">Azotobacter vinelandii (strain DJ / ATCC BAA-1303)</name>
    <dbReference type="NCBI Taxonomy" id="322710"/>
    <lineage>
        <taxon>Bacteria</taxon>
        <taxon>Pseudomonadati</taxon>
        <taxon>Pseudomonadota</taxon>
        <taxon>Gammaproteobacteria</taxon>
        <taxon>Pseudomonadales</taxon>
        <taxon>Pseudomonadaceae</taxon>
        <taxon>Azotobacter</taxon>
    </lineage>
</organism>
<accession>C1DHX4</accession>
<evidence type="ECO:0000313" key="2">
    <source>
        <dbReference type="EMBL" id="ACO80707.1"/>
    </source>
</evidence>
<evidence type="ECO:0000313" key="3">
    <source>
        <dbReference type="Proteomes" id="UP000002424"/>
    </source>
</evidence>
<keyword evidence="3" id="KW-1185">Reference proteome</keyword>
<reference evidence="2 3" key="1">
    <citation type="journal article" date="2009" name="J. Bacteriol.">
        <title>Genome sequence of Azotobacter vinelandii, an obligate aerobe specialized to support diverse anaerobic metabolic processes.</title>
        <authorList>
            <person name="Setubal J.C."/>
            <person name="dos Santos P."/>
            <person name="Goldman B.S."/>
            <person name="Ertesvag H."/>
            <person name="Espin G."/>
            <person name="Rubio L.M."/>
            <person name="Valla S."/>
            <person name="Almeida N.F."/>
            <person name="Balasubramanian D."/>
            <person name="Cromes L."/>
            <person name="Curatti L."/>
            <person name="Du Z."/>
            <person name="Godsy E."/>
            <person name="Goodner B."/>
            <person name="Hellner-Burris K."/>
            <person name="Hernandez J.A."/>
            <person name="Houmiel K."/>
            <person name="Imperial J."/>
            <person name="Kennedy C."/>
            <person name="Larson T.J."/>
            <person name="Latreille P."/>
            <person name="Ligon L.S."/>
            <person name="Lu J."/>
            <person name="Maerk M."/>
            <person name="Miller N.M."/>
            <person name="Norton S."/>
            <person name="O'Carroll I.P."/>
            <person name="Paulsen I."/>
            <person name="Raulfs E.C."/>
            <person name="Roemer R."/>
            <person name="Rosser J."/>
            <person name="Segura D."/>
            <person name="Slater S."/>
            <person name="Stricklin S.L."/>
            <person name="Studholme D.J."/>
            <person name="Sun J."/>
            <person name="Viana C.J."/>
            <person name="Wallin E."/>
            <person name="Wang B."/>
            <person name="Wheeler C."/>
            <person name="Zhu H."/>
            <person name="Dean D.R."/>
            <person name="Dixon R."/>
            <person name="Wood D."/>
        </authorList>
    </citation>
    <scope>NUCLEOTIDE SEQUENCE [LARGE SCALE GENOMIC DNA]</scope>
    <source>
        <strain evidence="3">DJ / ATCC BAA-1303</strain>
    </source>
</reference>
<dbReference type="KEGG" id="avn:Avin_45970"/>
<dbReference type="EMBL" id="CP001157">
    <property type="protein sequence ID" value="ACO80707.1"/>
    <property type="molecule type" value="Genomic_DNA"/>
</dbReference>
<evidence type="ECO:0000256" key="1">
    <source>
        <dbReference type="SAM" id="MobiDB-lite"/>
    </source>
</evidence>
<sequence>MILWGSLRDRTEQRRARRKTAGAPPDGPAERDEPLPGRTYEPGPSKNPRTDDSVRGFAKGA</sequence>